<evidence type="ECO:0000313" key="3">
    <source>
        <dbReference type="Proteomes" id="UP001344658"/>
    </source>
</evidence>
<keyword evidence="1" id="KW-0732">Signal</keyword>
<name>A0ABU7PBC1_9ACTN</name>
<comment type="caution">
    <text evidence="2">The sequence shown here is derived from an EMBL/GenBank/DDBJ whole genome shotgun (WGS) entry which is preliminary data.</text>
</comment>
<sequence>MRTPRIAPRSAAAVAVTAAALIGLGAGTADAAGWPPLQEGAFLYSGTTGSGTVTRVDLGDLGSCHTPASPARSVQIVSGSASLELYSGAGCSGPTAWRTGSLAQGDLPWAMLSYRVVAA</sequence>
<feature type="chain" id="PRO_5045452133" evidence="1">
    <location>
        <begin position="32"/>
        <end position="119"/>
    </location>
</feature>
<feature type="signal peptide" evidence="1">
    <location>
        <begin position="1"/>
        <end position="31"/>
    </location>
</feature>
<gene>
    <name evidence="2" type="ORF">V2S66_14155</name>
</gene>
<organism evidence="2 3">
    <name type="scientific">Actinacidiphila polyblastidii</name>
    <dbReference type="NCBI Taxonomy" id="3110430"/>
    <lineage>
        <taxon>Bacteria</taxon>
        <taxon>Bacillati</taxon>
        <taxon>Actinomycetota</taxon>
        <taxon>Actinomycetes</taxon>
        <taxon>Kitasatosporales</taxon>
        <taxon>Streptomycetaceae</taxon>
        <taxon>Actinacidiphila</taxon>
    </lineage>
</organism>
<dbReference type="EMBL" id="JAZEWV010000009">
    <property type="protein sequence ID" value="MEE4543107.1"/>
    <property type="molecule type" value="Genomic_DNA"/>
</dbReference>
<dbReference type="Proteomes" id="UP001344658">
    <property type="component" value="Unassembled WGS sequence"/>
</dbReference>
<dbReference type="RefSeq" id="WP_330795242.1">
    <property type="nucleotide sequence ID" value="NZ_JAZEWV010000009.1"/>
</dbReference>
<evidence type="ECO:0000256" key="1">
    <source>
        <dbReference type="SAM" id="SignalP"/>
    </source>
</evidence>
<accession>A0ABU7PBC1</accession>
<proteinExistence type="predicted"/>
<evidence type="ECO:0000313" key="2">
    <source>
        <dbReference type="EMBL" id="MEE4543107.1"/>
    </source>
</evidence>
<keyword evidence="3" id="KW-1185">Reference proteome</keyword>
<reference evidence="2 3" key="1">
    <citation type="submission" date="2023-12" db="EMBL/GenBank/DDBJ databases">
        <title>Streptomyces sp. V4-01.</title>
        <authorList>
            <person name="Somphong A."/>
            <person name="Phongsopitanun W."/>
        </authorList>
    </citation>
    <scope>NUCLEOTIDE SEQUENCE [LARGE SCALE GENOMIC DNA]</scope>
    <source>
        <strain evidence="2 3">V4-01</strain>
    </source>
</reference>
<protein>
    <submittedName>
        <fullName evidence="2">Uncharacterized protein</fullName>
    </submittedName>
</protein>